<dbReference type="AlphaFoldDB" id="A0A381T3M8"/>
<dbReference type="InterPro" id="IPR002737">
    <property type="entry name" value="MEMO1_fam"/>
</dbReference>
<gene>
    <name evidence="2" type="ORF">METZ01_LOCUS63178</name>
</gene>
<dbReference type="PANTHER" id="PTHR11060">
    <property type="entry name" value="PROTEIN MEMO1"/>
    <property type="match status" value="1"/>
</dbReference>
<dbReference type="CDD" id="cd07361">
    <property type="entry name" value="MEMO_like"/>
    <property type="match status" value="1"/>
</dbReference>
<proteinExistence type="inferred from homology"/>
<accession>A0A381T3M8</accession>
<organism evidence="2">
    <name type="scientific">marine metagenome</name>
    <dbReference type="NCBI Taxonomy" id="408172"/>
    <lineage>
        <taxon>unclassified sequences</taxon>
        <taxon>metagenomes</taxon>
        <taxon>ecological metagenomes</taxon>
    </lineage>
</organism>
<dbReference type="PANTHER" id="PTHR11060:SF0">
    <property type="entry name" value="PROTEIN MEMO1"/>
    <property type="match status" value="1"/>
</dbReference>
<evidence type="ECO:0008006" key="3">
    <source>
        <dbReference type="Google" id="ProtNLM"/>
    </source>
</evidence>
<dbReference type="Gene3D" id="3.40.830.10">
    <property type="entry name" value="LigB-like"/>
    <property type="match status" value="1"/>
</dbReference>
<evidence type="ECO:0000313" key="2">
    <source>
        <dbReference type="EMBL" id="SVA10324.1"/>
    </source>
</evidence>
<dbReference type="NCBIfam" id="TIGR04336">
    <property type="entry name" value="AmmeMemoSam_B"/>
    <property type="match status" value="1"/>
</dbReference>
<dbReference type="Pfam" id="PF01875">
    <property type="entry name" value="Memo"/>
    <property type="match status" value="1"/>
</dbReference>
<feature type="non-terminal residue" evidence="2">
    <location>
        <position position="1"/>
    </location>
</feature>
<name>A0A381T3M8_9ZZZZ</name>
<reference evidence="2" key="1">
    <citation type="submission" date="2018-05" db="EMBL/GenBank/DDBJ databases">
        <authorList>
            <person name="Lanie J.A."/>
            <person name="Ng W.-L."/>
            <person name="Kazmierczak K.M."/>
            <person name="Andrzejewski T.M."/>
            <person name="Davidsen T.M."/>
            <person name="Wayne K.J."/>
            <person name="Tettelin H."/>
            <person name="Glass J.I."/>
            <person name="Rusch D."/>
            <person name="Podicherti R."/>
            <person name="Tsui H.-C.T."/>
            <person name="Winkler M.E."/>
        </authorList>
    </citation>
    <scope>NUCLEOTIDE SEQUENCE</scope>
</reference>
<sequence length="248" mass="25826">SVFGETVGLIAPHAGLTYSGPVAAHAYKAVSRGSYDVIVLVGPSHHVGFEGVATADHAEFDTPLGPLRVAADVVEALSGAPCITRHPSAHGQEHSLEMQLPFLRHLLPDTPIVPLIIGCQDRGTILALADALADTLGDCTPLLVASTDLSHFFDAEEASALADIVIDYVARFDADGLLAEYERYPRHDRGRYVACGGGAAVAVMKASAALGARDGRVLSYADSSDVSGDKTSVVGYLAAAFGRFVSEA</sequence>
<dbReference type="EMBL" id="UINC01003918">
    <property type="protein sequence ID" value="SVA10324.1"/>
    <property type="molecule type" value="Genomic_DNA"/>
</dbReference>
<evidence type="ECO:0000256" key="1">
    <source>
        <dbReference type="ARBA" id="ARBA00006315"/>
    </source>
</evidence>
<protein>
    <recommendedName>
        <fullName evidence="3">AmmeMemoRadiSam system protein B</fullName>
    </recommendedName>
</protein>
<dbReference type="SUPFAM" id="SSF53213">
    <property type="entry name" value="LigB-like"/>
    <property type="match status" value="1"/>
</dbReference>
<comment type="similarity">
    <text evidence="1">Belongs to the MEMO1 family.</text>
</comment>